<feature type="region of interest" description="Disordered" evidence="1">
    <location>
        <begin position="270"/>
        <end position="359"/>
    </location>
</feature>
<reference evidence="4" key="1">
    <citation type="journal article" date="2014" name="Proc. Natl. Acad. Sci. U.S.A.">
        <title>Extensive sampling of basidiomycete genomes demonstrates inadequacy of the white-rot/brown-rot paradigm for wood decay fungi.</title>
        <authorList>
            <person name="Riley R."/>
            <person name="Salamov A.A."/>
            <person name="Brown D.W."/>
            <person name="Nagy L.G."/>
            <person name="Floudas D."/>
            <person name="Held B.W."/>
            <person name="Levasseur A."/>
            <person name="Lombard V."/>
            <person name="Morin E."/>
            <person name="Otillar R."/>
            <person name="Lindquist E.A."/>
            <person name="Sun H."/>
            <person name="LaButti K.M."/>
            <person name="Schmutz J."/>
            <person name="Jabbour D."/>
            <person name="Luo H."/>
            <person name="Baker S.E."/>
            <person name="Pisabarro A.G."/>
            <person name="Walton J.D."/>
            <person name="Blanchette R.A."/>
            <person name="Henrissat B."/>
            <person name="Martin F."/>
            <person name="Cullen D."/>
            <person name="Hibbett D.S."/>
            <person name="Grigoriev I.V."/>
        </authorList>
    </citation>
    <scope>NUCLEOTIDE SEQUENCE [LARGE SCALE GENOMIC DNA]</scope>
    <source>
        <strain evidence="4">PC15</strain>
    </source>
</reference>
<feature type="compositionally biased region" description="Polar residues" evidence="1">
    <location>
        <begin position="293"/>
        <end position="319"/>
    </location>
</feature>
<dbReference type="EMBL" id="KL198010">
    <property type="protein sequence ID" value="KDQ25796.1"/>
    <property type="molecule type" value="Genomic_DNA"/>
</dbReference>
<feature type="compositionally biased region" description="Low complexity" evidence="1">
    <location>
        <begin position="270"/>
        <end position="287"/>
    </location>
</feature>
<accession>A0A067NQA8</accession>
<feature type="transmembrane region" description="Helical" evidence="2">
    <location>
        <begin position="120"/>
        <end position="144"/>
    </location>
</feature>
<evidence type="ECO:0000313" key="3">
    <source>
        <dbReference type="EMBL" id="KDQ25796.1"/>
    </source>
</evidence>
<dbReference type="VEuPathDB" id="FungiDB:PLEOSDRAFT_1090149"/>
<dbReference type="OrthoDB" id="2626017at2759"/>
<evidence type="ECO:0000313" key="4">
    <source>
        <dbReference type="Proteomes" id="UP000027073"/>
    </source>
</evidence>
<feature type="transmembrane region" description="Helical" evidence="2">
    <location>
        <begin position="59"/>
        <end position="76"/>
    </location>
</feature>
<gene>
    <name evidence="3" type="ORF">PLEOSDRAFT_1090149</name>
</gene>
<feature type="compositionally biased region" description="Basic and acidic residues" evidence="1">
    <location>
        <begin position="324"/>
        <end position="342"/>
    </location>
</feature>
<proteinExistence type="predicted"/>
<protein>
    <submittedName>
        <fullName evidence="3">Uncharacterized protein</fullName>
    </submittedName>
</protein>
<organism evidence="3 4">
    <name type="scientific">Pleurotus ostreatus (strain PC15)</name>
    <name type="common">Oyster mushroom</name>
    <dbReference type="NCBI Taxonomy" id="1137138"/>
    <lineage>
        <taxon>Eukaryota</taxon>
        <taxon>Fungi</taxon>
        <taxon>Dikarya</taxon>
        <taxon>Basidiomycota</taxon>
        <taxon>Agaricomycotina</taxon>
        <taxon>Agaricomycetes</taxon>
        <taxon>Agaricomycetidae</taxon>
        <taxon>Agaricales</taxon>
        <taxon>Pleurotineae</taxon>
        <taxon>Pleurotaceae</taxon>
        <taxon>Pleurotus</taxon>
    </lineage>
</organism>
<keyword evidence="2" id="KW-0472">Membrane</keyword>
<feature type="transmembrane region" description="Helical" evidence="2">
    <location>
        <begin position="20"/>
        <end position="38"/>
    </location>
</feature>
<dbReference type="AlphaFoldDB" id="A0A067NQA8"/>
<feature type="compositionally biased region" description="Polar residues" evidence="1">
    <location>
        <begin position="348"/>
        <end position="357"/>
    </location>
</feature>
<feature type="transmembrane region" description="Helical" evidence="2">
    <location>
        <begin position="88"/>
        <end position="108"/>
    </location>
</feature>
<keyword evidence="2" id="KW-1133">Transmembrane helix</keyword>
<evidence type="ECO:0000256" key="1">
    <source>
        <dbReference type="SAM" id="MobiDB-lite"/>
    </source>
</evidence>
<feature type="transmembrane region" description="Helical" evidence="2">
    <location>
        <begin position="164"/>
        <end position="182"/>
    </location>
</feature>
<dbReference type="Proteomes" id="UP000027073">
    <property type="component" value="Unassembled WGS sequence"/>
</dbReference>
<keyword evidence="2" id="KW-0812">Transmembrane</keyword>
<dbReference type="InParanoid" id="A0A067NQA8"/>
<dbReference type="HOGENOM" id="CLU_064338_0_0_1"/>
<name>A0A067NQA8_PLEO1</name>
<sequence>MSTIQLPDSLNLPSHLSAHKYFFVCTLTVAAWDTLVLSPRTWRLFRSEGWPLLKIIFHFLRIFMPVEFTVVGVAFFDTRWTQDRCQKFYLFEPICTAILLAAASLVHVTRIYAIYDKSRTVLYGMGSLLAAQIVVTAVCCGFYMSVPLKPGQGCIAGPKHNWVGIYWLLPTLLYTVSFVLAIKRSIDSLSSPQGKPLTPWKLMLRDGLNLYGSVWGVNMVTTLFWFIMKPTGPEDPIKTIITSMAAVLTTSMTLRIILNIRGPLSNGGTFTPTSSSAANTSSTASTARGGAIRSNNFNPTNHTLSPHQLSVAGNPTHTYTLDVRNPKPETEWNDSDVKEVKSGLDSGELNTRPTPSDQDLAEGVKITIDKQVGYDTPYGRK</sequence>
<feature type="transmembrane region" description="Helical" evidence="2">
    <location>
        <begin position="208"/>
        <end position="228"/>
    </location>
</feature>
<evidence type="ECO:0000256" key="2">
    <source>
        <dbReference type="SAM" id="Phobius"/>
    </source>
</evidence>
<feature type="transmembrane region" description="Helical" evidence="2">
    <location>
        <begin position="240"/>
        <end position="258"/>
    </location>
</feature>